<dbReference type="AlphaFoldDB" id="A0A6J7JBD7"/>
<gene>
    <name evidence="2" type="ORF">UFOPK3674_01769</name>
</gene>
<sequence length="154" mass="15676">MRPLRAPDVVLLVSAIALLVVLSLDWFAGPPGASTTGWSSLGWLAVALVAGCALLGLVLVAMLATGVCDRVNLHVAVALAALAPLAFIVLVLVVLLQPGLGLGLSNAAVEIRWPACAGIVAFAALTVAAWWSLHADGPVPLDRGGVEPELRPAP</sequence>
<feature type="transmembrane region" description="Helical" evidence="1">
    <location>
        <begin position="75"/>
        <end position="96"/>
    </location>
</feature>
<accession>A0A6J7JBD7</accession>
<proteinExistence type="predicted"/>
<feature type="transmembrane region" description="Helical" evidence="1">
    <location>
        <begin position="111"/>
        <end position="133"/>
    </location>
</feature>
<protein>
    <submittedName>
        <fullName evidence="2">Unannotated protein</fullName>
    </submittedName>
</protein>
<feature type="transmembrane region" description="Helical" evidence="1">
    <location>
        <begin position="9"/>
        <end position="29"/>
    </location>
</feature>
<evidence type="ECO:0000256" key="1">
    <source>
        <dbReference type="SAM" id="Phobius"/>
    </source>
</evidence>
<keyword evidence="1" id="KW-0812">Transmembrane</keyword>
<dbReference type="EMBL" id="CAFBMX010000009">
    <property type="protein sequence ID" value="CAB4940081.1"/>
    <property type="molecule type" value="Genomic_DNA"/>
</dbReference>
<feature type="transmembrane region" description="Helical" evidence="1">
    <location>
        <begin position="41"/>
        <end position="63"/>
    </location>
</feature>
<organism evidence="2">
    <name type="scientific">freshwater metagenome</name>
    <dbReference type="NCBI Taxonomy" id="449393"/>
    <lineage>
        <taxon>unclassified sequences</taxon>
        <taxon>metagenomes</taxon>
        <taxon>ecological metagenomes</taxon>
    </lineage>
</organism>
<name>A0A6J7JBD7_9ZZZZ</name>
<reference evidence="2" key="1">
    <citation type="submission" date="2020-05" db="EMBL/GenBank/DDBJ databases">
        <authorList>
            <person name="Chiriac C."/>
            <person name="Salcher M."/>
            <person name="Ghai R."/>
            <person name="Kavagutti S V."/>
        </authorList>
    </citation>
    <scope>NUCLEOTIDE SEQUENCE</scope>
</reference>
<keyword evidence="1" id="KW-1133">Transmembrane helix</keyword>
<evidence type="ECO:0000313" key="2">
    <source>
        <dbReference type="EMBL" id="CAB4940081.1"/>
    </source>
</evidence>
<keyword evidence="1" id="KW-0472">Membrane</keyword>